<gene>
    <name evidence="1" type="ORF">LLUT_LOCUS8814</name>
</gene>
<sequence length="319" mass="36471">MDHAPSPSTITISHEDFCLFHKMDRKLYWILVINLYRNPTESMQVLAMWLWLERLGYRHLVKKITSLPYTLINEVADETLSCLKYINTTHFSYFSYSIPFTSEPCDISLLQSIVDKEISAQSLYDNKDYVLQGVAGIMKSVCVRAFSDIMQHAITGNTIEKTATTQRNMSDQTAKPQQQQQLQNKPLWFGSIAPSNLHSFSNMVQGGASHDHQIHVHNLAQGNNNRELVPADERTVFLTFSKGYSVEESEVREFFTKVFGDSVEALYMQEVQPNEQPLFARMILRNKSTINMIIGGSSKAKLSINGKHVWARRFVPKRA</sequence>
<protein>
    <submittedName>
        <fullName evidence="1">Uncharacterized protein</fullName>
    </submittedName>
</protein>
<dbReference type="PANTHER" id="PTHR33527:SF14">
    <property type="entry name" value="OS07G0274300 PROTEIN"/>
    <property type="match status" value="1"/>
</dbReference>
<accession>A0AAV1WFE0</accession>
<keyword evidence="2" id="KW-1185">Reference proteome</keyword>
<comment type="caution">
    <text evidence="1">The sequence shown here is derived from an EMBL/GenBank/DDBJ whole genome shotgun (WGS) entry which is preliminary data.</text>
</comment>
<reference evidence="1 2" key="1">
    <citation type="submission" date="2024-03" db="EMBL/GenBank/DDBJ databases">
        <authorList>
            <person name="Martinez-Hernandez J."/>
        </authorList>
    </citation>
    <scope>NUCLEOTIDE SEQUENCE [LARGE SCALE GENOMIC DNA]</scope>
</reference>
<proteinExistence type="predicted"/>
<evidence type="ECO:0000313" key="2">
    <source>
        <dbReference type="Proteomes" id="UP001497480"/>
    </source>
</evidence>
<evidence type="ECO:0000313" key="1">
    <source>
        <dbReference type="EMBL" id="CAL0307754.1"/>
    </source>
</evidence>
<name>A0AAV1WFE0_LUPLU</name>
<dbReference type="Proteomes" id="UP001497480">
    <property type="component" value="Unassembled WGS sequence"/>
</dbReference>
<dbReference type="EMBL" id="CAXHTB010000006">
    <property type="protein sequence ID" value="CAL0307754.1"/>
    <property type="molecule type" value="Genomic_DNA"/>
</dbReference>
<dbReference type="AlphaFoldDB" id="A0AAV1WFE0"/>
<dbReference type="PANTHER" id="PTHR33527">
    <property type="entry name" value="OS07G0274300 PROTEIN"/>
    <property type="match status" value="1"/>
</dbReference>
<organism evidence="1 2">
    <name type="scientific">Lupinus luteus</name>
    <name type="common">European yellow lupine</name>
    <dbReference type="NCBI Taxonomy" id="3873"/>
    <lineage>
        <taxon>Eukaryota</taxon>
        <taxon>Viridiplantae</taxon>
        <taxon>Streptophyta</taxon>
        <taxon>Embryophyta</taxon>
        <taxon>Tracheophyta</taxon>
        <taxon>Spermatophyta</taxon>
        <taxon>Magnoliopsida</taxon>
        <taxon>eudicotyledons</taxon>
        <taxon>Gunneridae</taxon>
        <taxon>Pentapetalae</taxon>
        <taxon>rosids</taxon>
        <taxon>fabids</taxon>
        <taxon>Fabales</taxon>
        <taxon>Fabaceae</taxon>
        <taxon>Papilionoideae</taxon>
        <taxon>50 kb inversion clade</taxon>
        <taxon>genistoids sensu lato</taxon>
        <taxon>core genistoids</taxon>
        <taxon>Genisteae</taxon>
        <taxon>Lupinus</taxon>
    </lineage>
</organism>